<feature type="transmembrane region" description="Helical" evidence="1">
    <location>
        <begin position="116"/>
        <end position="139"/>
    </location>
</feature>
<dbReference type="SUPFAM" id="SSF55874">
    <property type="entry name" value="ATPase domain of HSP90 chaperone/DNA topoisomerase II/histidine kinase"/>
    <property type="match status" value="1"/>
</dbReference>
<evidence type="ECO:0000313" key="3">
    <source>
        <dbReference type="EMBL" id="MBT1685940.1"/>
    </source>
</evidence>
<dbReference type="PANTHER" id="PTHR34220:SF7">
    <property type="entry name" value="SENSOR HISTIDINE KINASE YPDA"/>
    <property type="match status" value="1"/>
</dbReference>
<dbReference type="RefSeq" id="WP_254089191.1">
    <property type="nucleotide sequence ID" value="NZ_JAHESC010000005.1"/>
</dbReference>
<feature type="transmembrane region" description="Helical" evidence="1">
    <location>
        <begin position="78"/>
        <end position="96"/>
    </location>
</feature>
<keyword evidence="4" id="KW-1185">Reference proteome</keyword>
<accession>A0AAP2GGY3</accession>
<comment type="caution">
    <text evidence="3">The sequence shown here is derived from an EMBL/GenBank/DDBJ whole genome shotgun (WGS) entry which is preliminary data.</text>
</comment>
<name>A0AAP2GGY3_9BACT</name>
<dbReference type="InterPro" id="IPR010559">
    <property type="entry name" value="Sig_transdc_His_kin_internal"/>
</dbReference>
<evidence type="ECO:0000256" key="1">
    <source>
        <dbReference type="SAM" id="Phobius"/>
    </source>
</evidence>
<evidence type="ECO:0000313" key="4">
    <source>
        <dbReference type="Proteomes" id="UP001319180"/>
    </source>
</evidence>
<dbReference type="AlphaFoldDB" id="A0AAP2GGY3"/>
<evidence type="ECO:0000259" key="2">
    <source>
        <dbReference type="Pfam" id="PF06580"/>
    </source>
</evidence>
<dbReference type="Proteomes" id="UP001319180">
    <property type="component" value="Unassembled WGS sequence"/>
</dbReference>
<dbReference type="GO" id="GO:0000155">
    <property type="term" value="F:phosphorelay sensor kinase activity"/>
    <property type="evidence" value="ECO:0007669"/>
    <property type="project" value="InterPro"/>
</dbReference>
<proteinExistence type="predicted"/>
<feature type="transmembrane region" description="Helical" evidence="1">
    <location>
        <begin position="18"/>
        <end position="35"/>
    </location>
</feature>
<dbReference type="PANTHER" id="PTHR34220">
    <property type="entry name" value="SENSOR HISTIDINE KINASE YPDA"/>
    <property type="match status" value="1"/>
</dbReference>
<feature type="transmembrane region" description="Helical" evidence="1">
    <location>
        <begin position="47"/>
        <end position="69"/>
    </location>
</feature>
<keyword evidence="1" id="KW-0812">Transmembrane</keyword>
<dbReference type="Gene3D" id="3.30.565.10">
    <property type="entry name" value="Histidine kinase-like ATPase, C-terminal domain"/>
    <property type="match status" value="1"/>
</dbReference>
<sequence>MKMRPIRFALNANTYRHLFHGTMAVVFIMPWPILMRHDSHFLLVSQGQYWLLLGLLTIPFYFVNTYLLVPFYLTNRKYGTYAVLLIVCMFVNTILKDCFNSMGLMPGSPIIPNGNYTWPMHVFPLLLLFGMGTSFEMILRWEVQRRREEQIEKEKISTELTLLKNQVNPHFLFNALNTIFSLTEKKSPSAGRAILLLSSIMRYVLYETKRDRVQLLKELTHIEDYISLQRLRIPDTGNIEIRFTYAGDLRRARIEPSLLVMFVENAFKHGISYYHRSSILIDLQLAGDTLLFTVSNSKLPYAENRRQFDTHYSGIGLANTRRRLDLIYGNRYSLEIRETAECFHITLQIHLTEEDDWTELLTPTAT</sequence>
<reference evidence="3 4" key="1">
    <citation type="submission" date="2021-05" db="EMBL/GenBank/DDBJ databases">
        <title>A Polyphasic approach of four new species of the genus Ohtaekwangia: Ohtaekwangia histidinii sp. nov., Ohtaekwangia cretensis sp. nov., Ohtaekwangia indiensis sp. nov., Ohtaekwangia reichenbachii sp. nov. from diverse environment.</title>
        <authorList>
            <person name="Octaviana S."/>
        </authorList>
    </citation>
    <scope>NUCLEOTIDE SEQUENCE [LARGE SCALE GENOMIC DNA]</scope>
    <source>
        <strain evidence="3 4">PWU37</strain>
    </source>
</reference>
<dbReference type="GO" id="GO:0016020">
    <property type="term" value="C:membrane"/>
    <property type="evidence" value="ECO:0007669"/>
    <property type="project" value="InterPro"/>
</dbReference>
<organism evidence="3 4">
    <name type="scientific">Dawidia soli</name>
    <dbReference type="NCBI Taxonomy" id="2782352"/>
    <lineage>
        <taxon>Bacteria</taxon>
        <taxon>Pseudomonadati</taxon>
        <taxon>Bacteroidota</taxon>
        <taxon>Cytophagia</taxon>
        <taxon>Cytophagales</taxon>
        <taxon>Chryseotaleaceae</taxon>
        <taxon>Dawidia</taxon>
    </lineage>
</organism>
<dbReference type="EMBL" id="JAHESC010000005">
    <property type="protein sequence ID" value="MBT1685940.1"/>
    <property type="molecule type" value="Genomic_DNA"/>
</dbReference>
<keyword evidence="1" id="KW-1133">Transmembrane helix</keyword>
<dbReference type="InterPro" id="IPR050640">
    <property type="entry name" value="Bact_2-comp_sensor_kinase"/>
</dbReference>
<dbReference type="Pfam" id="PF06580">
    <property type="entry name" value="His_kinase"/>
    <property type="match status" value="1"/>
</dbReference>
<protein>
    <submittedName>
        <fullName evidence="3">Histidine kinase</fullName>
    </submittedName>
</protein>
<keyword evidence="1" id="KW-0472">Membrane</keyword>
<feature type="domain" description="Signal transduction histidine kinase internal region" evidence="2">
    <location>
        <begin position="159"/>
        <end position="235"/>
    </location>
</feature>
<keyword evidence="3" id="KW-0418">Kinase</keyword>
<dbReference type="InterPro" id="IPR036890">
    <property type="entry name" value="HATPase_C_sf"/>
</dbReference>
<keyword evidence="3" id="KW-0808">Transferase</keyword>
<gene>
    <name evidence="3" type="ORF">KK078_05205</name>
</gene>